<feature type="region of interest" description="Disordered" evidence="1">
    <location>
        <begin position="1"/>
        <end position="113"/>
    </location>
</feature>
<keyword evidence="3" id="KW-1185">Reference proteome</keyword>
<accession>A0ABR3J2K4</accession>
<evidence type="ECO:0000256" key="1">
    <source>
        <dbReference type="SAM" id="MobiDB-lite"/>
    </source>
</evidence>
<feature type="region of interest" description="Disordered" evidence="1">
    <location>
        <begin position="139"/>
        <end position="163"/>
    </location>
</feature>
<reference evidence="3" key="1">
    <citation type="submission" date="2024-06" db="EMBL/GenBank/DDBJ databases">
        <title>Multi-omics analyses provide insights into the biosynthesis of the anticancer antibiotic pleurotin in Hohenbuehelia grisea.</title>
        <authorList>
            <person name="Weaver J.A."/>
            <person name="Alberti F."/>
        </authorList>
    </citation>
    <scope>NUCLEOTIDE SEQUENCE [LARGE SCALE GENOMIC DNA]</scope>
    <source>
        <strain evidence="3">T-177</strain>
    </source>
</reference>
<evidence type="ECO:0000313" key="3">
    <source>
        <dbReference type="Proteomes" id="UP001556367"/>
    </source>
</evidence>
<comment type="caution">
    <text evidence="2">The sequence shown here is derived from an EMBL/GenBank/DDBJ whole genome shotgun (WGS) entry which is preliminary data.</text>
</comment>
<dbReference type="EMBL" id="JASNQZ010000012">
    <property type="protein sequence ID" value="KAL0949718.1"/>
    <property type="molecule type" value="Genomic_DNA"/>
</dbReference>
<proteinExistence type="predicted"/>
<protein>
    <submittedName>
        <fullName evidence="2">Uncharacterized protein</fullName>
    </submittedName>
</protein>
<gene>
    <name evidence="2" type="ORF">HGRIS_009757</name>
</gene>
<evidence type="ECO:0000313" key="2">
    <source>
        <dbReference type="EMBL" id="KAL0949718.1"/>
    </source>
</evidence>
<name>A0ABR3J2K4_9AGAR</name>
<dbReference type="Proteomes" id="UP001556367">
    <property type="component" value="Unassembled WGS sequence"/>
</dbReference>
<sequence>MHEGSQENPPQTEAQSQASTNIDASNDSTKAQPEVSDSSSKGIHQDNPASSASQSSVDNIAYTSALPHGNPESSPGYLRRDVTEAQVVGNGTNFHGINAEGFLKPSCEESQDIEGEPIEPATKELRTDTSTCVGDLDGLTESNVNEGAGSQEPATGVDTEEEAMSAVELLCRPSRPEHSSPELNNVLLDTVAETSIDNVEATGVLDTLYCDEGEQLIENPSEDILSDLETALSGPALALKGFPIPQEFLVSPESNLAS</sequence>
<feature type="compositionally biased region" description="Polar residues" evidence="1">
    <location>
        <begin position="1"/>
        <end position="62"/>
    </location>
</feature>
<organism evidence="2 3">
    <name type="scientific">Hohenbuehelia grisea</name>
    <dbReference type="NCBI Taxonomy" id="104357"/>
    <lineage>
        <taxon>Eukaryota</taxon>
        <taxon>Fungi</taxon>
        <taxon>Dikarya</taxon>
        <taxon>Basidiomycota</taxon>
        <taxon>Agaricomycotina</taxon>
        <taxon>Agaricomycetes</taxon>
        <taxon>Agaricomycetidae</taxon>
        <taxon>Agaricales</taxon>
        <taxon>Pleurotineae</taxon>
        <taxon>Pleurotaceae</taxon>
        <taxon>Hohenbuehelia</taxon>
    </lineage>
</organism>